<feature type="non-terminal residue" evidence="1">
    <location>
        <position position="77"/>
    </location>
</feature>
<dbReference type="EMBL" id="CAMKVN010014914">
    <property type="protein sequence ID" value="CAI2196765.1"/>
    <property type="molecule type" value="Genomic_DNA"/>
</dbReference>
<gene>
    <name evidence="1" type="ORF">FWILDA_LOCUS17742</name>
</gene>
<dbReference type="AlphaFoldDB" id="A0A9W4T988"/>
<feature type="non-terminal residue" evidence="1">
    <location>
        <position position="1"/>
    </location>
</feature>
<proteinExistence type="predicted"/>
<sequence>NTRSATQESQLWLVDQHLEEGSIIINIDEIIRKTNIKIIRNINITDVLTPPPSQYKNLKVLKLFIDIYYDDFGTYRN</sequence>
<protein>
    <submittedName>
        <fullName evidence="1">175_t:CDS:1</fullName>
    </submittedName>
</protein>
<organism evidence="1 2">
    <name type="scientific">Funneliformis geosporum</name>
    <dbReference type="NCBI Taxonomy" id="1117311"/>
    <lineage>
        <taxon>Eukaryota</taxon>
        <taxon>Fungi</taxon>
        <taxon>Fungi incertae sedis</taxon>
        <taxon>Mucoromycota</taxon>
        <taxon>Glomeromycotina</taxon>
        <taxon>Glomeromycetes</taxon>
        <taxon>Glomerales</taxon>
        <taxon>Glomeraceae</taxon>
        <taxon>Funneliformis</taxon>
    </lineage>
</organism>
<comment type="caution">
    <text evidence="1">The sequence shown here is derived from an EMBL/GenBank/DDBJ whole genome shotgun (WGS) entry which is preliminary data.</text>
</comment>
<keyword evidence="2" id="KW-1185">Reference proteome</keyword>
<reference evidence="1" key="1">
    <citation type="submission" date="2022-08" db="EMBL/GenBank/DDBJ databases">
        <authorList>
            <person name="Kallberg Y."/>
            <person name="Tangrot J."/>
            <person name="Rosling A."/>
        </authorList>
    </citation>
    <scope>NUCLEOTIDE SEQUENCE</scope>
    <source>
        <strain evidence="1">Wild A</strain>
    </source>
</reference>
<evidence type="ECO:0000313" key="1">
    <source>
        <dbReference type="EMBL" id="CAI2196765.1"/>
    </source>
</evidence>
<evidence type="ECO:0000313" key="2">
    <source>
        <dbReference type="Proteomes" id="UP001153678"/>
    </source>
</evidence>
<dbReference type="Proteomes" id="UP001153678">
    <property type="component" value="Unassembled WGS sequence"/>
</dbReference>
<name>A0A9W4T988_9GLOM</name>
<dbReference type="OrthoDB" id="2351769at2759"/>
<accession>A0A9W4T988</accession>